<gene>
    <name evidence="2" type="ORF">NDU88_000096</name>
</gene>
<accession>A0AAV7TDY6</accession>
<organism evidence="2 3">
    <name type="scientific">Pleurodeles waltl</name>
    <name type="common">Iberian ribbed newt</name>
    <dbReference type="NCBI Taxonomy" id="8319"/>
    <lineage>
        <taxon>Eukaryota</taxon>
        <taxon>Metazoa</taxon>
        <taxon>Chordata</taxon>
        <taxon>Craniata</taxon>
        <taxon>Vertebrata</taxon>
        <taxon>Euteleostomi</taxon>
        <taxon>Amphibia</taxon>
        <taxon>Batrachia</taxon>
        <taxon>Caudata</taxon>
        <taxon>Salamandroidea</taxon>
        <taxon>Salamandridae</taxon>
        <taxon>Pleurodelinae</taxon>
        <taxon>Pleurodeles</taxon>
    </lineage>
</organism>
<reference evidence="2" key="1">
    <citation type="journal article" date="2022" name="bioRxiv">
        <title>Sequencing and chromosome-scale assembly of the giantPleurodeles waltlgenome.</title>
        <authorList>
            <person name="Brown T."/>
            <person name="Elewa A."/>
            <person name="Iarovenko S."/>
            <person name="Subramanian E."/>
            <person name="Araus A.J."/>
            <person name="Petzold A."/>
            <person name="Susuki M."/>
            <person name="Suzuki K.-i.T."/>
            <person name="Hayashi T."/>
            <person name="Toyoda A."/>
            <person name="Oliveira C."/>
            <person name="Osipova E."/>
            <person name="Leigh N.D."/>
            <person name="Simon A."/>
            <person name="Yun M.H."/>
        </authorList>
    </citation>
    <scope>NUCLEOTIDE SEQUENCE</scope>
    <source>
        <strain evidence="2">20211129_DDA</strain>
        <tissue evidence="2">Liver</tissue>
    </source>
</reference>
<evidence type="ECO:0000313" key="3">
    <source>
        <dbReference type="Proteomes" id="UP001066276"/>
    </source>
</evidence>
<protein>
    <recommendedName>
        <fullName evidence="4">Secreted protein</fullName>
    </recommendedName>
</protein>
<comment type="caution">
    <text evidence="2">The sequence shown here is derived from an EMBL/GenBank/DDBJ whole genome shotgun (WGS) entry which is preliminary data.</text>
</comment>
<dbReference type="AlphaFoldDB" id="A0AAV7TDY6"/>
<feature type="region of interest" description="Disordered" evidence="1">
    <location>
        <begin position="33"/>
        <end position="87"/>
    </location>
</feature>
<proteinExistence type="predicted"/>
<evidence type="ECO:0008006" key="4">
    <source>
        <dbReference type="Google" id="ProtNLM"/>
    </source>
</evidence>
<dbReference type="Proteomes" id="UP001066276">
    <property type="component" value="Chromosome 3_2"/>
</dbReference>
<evidence type="ECO:0000313" key="2">
    <source>
        <dbReference type="EMBL" id="KAJ1174805.1"/>
    </source>
</evidence>
<feature type="compositionally biased region" description="Basic and acidic residues" evidence="1">
    <location>
        <begin position="37"/>
        <end position="49"/>
    </location>
</feature>
<feature type="compositionally biased region" description="Polar residues" evidence="1">
    <location>
        <begin position="57"/>
        <end position="67"/>
    </location>
</feature>
<dbReference type="EMBL" id="JANPWB010000006">
    <property type="protein sequence ID" value="KAJ1174805.1"/>
    <property type="molecule type" value="Genomic_DNA"/>
</dbReference>
<keyword evidence="3" id="KW-1185">Reference proteome</keyword>
<sequence length="104" mass="11699">MCYQVTVRRLYSGEWSVGVVVACAWLASGDDIESGDEERIERGKEERTGHQSRRSRTVTCGSSTQTYRAPLPDQRAPDRERQRTHEASAPVAWFSFLPVDPDGV</sequence>
<name>A0AAV7TDY6_PLEWA</name>
<feature type="compositionally biased region" description="Basic and acidic residues" evidence="1">
    <location>
        <begin position="75"/>
        <end position="86"/>
    </location>
</feature>
<evidence type="ECO:0000256" key="1">
    <source>
        <dbReference type="SAM" id="MobiDB-lite"/>
    </source>
</evidence>